<dbReference type="Pfam" id="PF19160">
    <property type="entry name" value="SPARK"/>
    <property type="match status" value="1"/>
</dbReference>
<dbReference type="PROSITE" id="PS50011">
    <property type="entry name" value="PROTEIN_KINASE_DOM"/>
    <property type="match status" value="1"/>
</dbReference>
<keyword evidence="12" id="KW-0675">Receptor</keyword>
<dbReference type="InterPro" id="IPR008271">
    <property type="entry name" value="Ser/Thr_kinase_AS"/>
</dbReference>
<feature type="domain" description="Protein kinase" evidence="19">
    <location>
        <begin position="397"/>
        <end position="684"/>
    </location>
</feature>
<evidence type="ECO:0000256" key="13">
    <source>
        <dbReference type="ARBA" id="ARBA00023180"/>
    </source>
</evidence>
<keyword evidence="7 16" id="KW-0547">Nucleotide-binding</keyword>
<dbReference type="EMBL" id="LVLJ01003558">
    <property type="protein sequence ID" value="OAE20960.1"/>
    <property type="molecule type" value="Genomic_DNA"/>
</dbReference>
<evidence type="ECO:0000256" key="4">
    <source>
        <dbReference type="ARBA" id="ARBA00022679"/>
    </source>
</evidence>
<dbReference type="SUPFAM" id="SSF56112">
    <property type="entry name" value="Protein kinase-like (PK-like)"/>
    <property type="match status" value="1"/>
</dbReference>
<evidence type="ECO:0000256" key="11">
    <source>
        <dbReference type="ARBA" id="ARBA00023136"/>
    </source>
</evidence>
<evidence type="ECO:0000256" key="3">
    <source>
        <dbReference type="ARBA" id="ARBA00022527"/>
    </source>
</evidence>
<reference evidence="20" key="1">
    <citation type="submission" date="2016-03" db="EMBL/GenBank/DDBJ databases">
        <title>Mechanisms controlling the formation of the plant cell surface in tip-growing cells are functionally conserved among land plants.</title>
        <authorList>
            <person name="Honkanen S."/>
            <person name="Jones V.A."/>
            <person name="Morieri G."/>
            <person name="Champion C."/>
            <person name="Hetherington A.J."/>
            <person name="Kelly S."/>
            <person name="Saint-Marcoux D."/>
            <person name="Proust H."/>
            <person name="Prescott H."/>
            <person name="Dolan L."/>
        </authorList>
    </citation>
    <scope>NUCLEOTIDE SEQUENCE [LARGE SCALE GENOMIC DNA]</scope>
    <source>
        <tissue evidence="20">Whole gametophyte</tissue>
    </source>
</reference>
<evidence type="ECO:0000313" key="20">
    <source>
        <dbReference type="EMBL" id="OAE20960.1"/>
    </source>
</evidence>
<evidence type="ECO:0000256" key="18">
    <source>
        <dbReference type="SAM" id="Phobius"/>
    </source>
</evidence>
<evidence type="ECO:0000256" key="17">
    <source>
        <dbReference type="SAM" id="MobiDB-lite"/>
    </source>
</evidence>
<organism evidence="20 21">
    <name type="scientific">Marchantia polymorpha subsp. ruderalis</name>
    <dbReference type="NCBI Taxonomy" id="1480154"/>
    <lineage>
        <taxon>Eukaryota</taxon>
        <taxon>Viridiplantae</taxon>
        <taxon>Streptophyta</taxon>
        <taxon>Embryophyta</taxon>
        <taxon>Marchantiophyta</taxon>
        <taxon>Marchantiopsida</taxon>
        <taxon>Marchantiidae</taxon>
        <taxon>Marchantiales</taxon>
        <taxon>Marchantiaceae</taxon>
        <taxon>Marchantia</taxon>
    </lineage>
</organism>
<dbReference type="FunFam" id="3.30.200.20:FF:000162">
    <property type="entry name" value="Adenine nucleotide alpha hydrolase-like domain kinase"/>
    <property type="match status" value="1"/>
</dbReference>
<keyword evidence="6" id="KW-0732">Signal</keyword>
<keyword evidence="13" id="KW-0325">Glycoprotein</keyword>
<name>A0A176VJB3_MARPO</name>
<dbReference type="GO" id="GO:0016020">
    <property type="term" value="C:membrane"/>
    <property type="evidence" value="ECO:0007669"/>
    <property type="project" value="UniProtKB-SubCell"/>
</dbReference>
<comment type="catalytic activity">
    <reaction evidence="15">
        <text>L-seryl-[protein] + ATP = O-phospho-L-seryl-[protein] + ADP + H(+)</text>
        <dbReference type="Rhea" id="RHEA:17989"/>
        <dbReference type="Rhea" id="RHEA-COMP:9863"/>
        <dbReference type="Rhea" id="RHEA-COMP:11604"/>
        <dbReference type="ChEBI" id="CHEBI:15378"/>
        <dbReference type="ChEBI" id="CHEBI:29999"/>
        <dbReference type="ChEBI" id="CHEBI:30616"/>
        <dbReference type="ChEBI" id="CHEBI:83421"/>
        <dbReference type="ChEBI" id="CHEBI:456216"/>
        <dbReference type="EC" id="2.7.11.1"/>
    </reaction>
</comment>
<evidence type="ECO:0000256" key="10">
    <source>
        <dbReference type="ARBA" id="ARBA00022989"/>
    </source>
</evidence>
<keyword evidence="21" id="KW-1185">Reference proteome</keyword>
<evidence type="ECO:0000256" key="8">
    <source>
        <dbReference type="ARBA" id="ARBA00022777"/>
    </source>
</evidence>
<dbReference type="InterPro" id="IPR001245">
    <property type="entry name" value="Ser-Thr/Tyr_kinase_cat_dom"/>
</dbReference>
<feature type="transmembrane region" description="Helical" evidence="18">
    <location>
        <begin position="331"/>
        <end position="353"/>
    </location>
</feature>
<evidence type="ECO:0000313" key="21">
    <source>
        <dbReference type="Proteomes" id="UP000077202"/>
    </source>
</evidence>
<keyword evidence="10 18" id="KW-1133">Transmembrane helix</keyword>
<dbReference type="InterPro" id="IPR052059">
    <property type="entry name" value="CR_Ser/Thr_kinase"/>
</dbReference>
<evidence type="ECO:0000256" key="1">
    <source>
        <dbReference type="ARBA" id="ARBA00004479"/>
    </source>
</evidence>
<evidence type="ECO:0000256" key="7">
    <source>
        <dbReference type="ARBA" id="ARBA00022741"/>
    </source>
</evidence>
<evidence type="ECO:0000256" key="6">
    <source>
        <dbReference type="ARBA" id="ARBA00022729"/>
    </source>
</evidence>
<evidence type="ECO:0000256" key="12">
    <source>
        <dbReference type="ARBA" id="ARBA00023170"/>
    </source>
</evidence>
<keyword evidence="8" id="KW-0418">Kinase</keyword>
<comment type="caution">
    <text evidence="20">The sequence shown here is derived from an EMBL/GenBank/DDBJ whole genome shotgun (WGS) entry which is preliminary data.</text>
</comment>
<dbReference type="Gene3D" id="3.30.200.20">
    <property type="entry name" value="Phosphorylase Kinase, domain 1"/>
    <property type="match status" value="1"/>
</dbReference>
<dbReference type="Gene3D" id="1.10.510.10">
    <property type="entry name" value="Transferase(Phosphotransferase) domain 1"/>
    <property type="match status" value="1"/>
</dbReference>
<dbReference type="InterPro" id="IPR000719">
    <property type="entry name" value="Prot_kinase_dom"/>
</dbReference>
<evidence type="ECO:0000256" key="14">
    <source>
        <dbReference type="ARBA" id="ARBA00047899"/>
    </source>
</evidence>
<dbReference type="GO" id="GO:0005524">
    <property type="term" value="F:ATP binding"/>
    <property type="evidence" value="ECO:0007669"/>
    <property type="project" value="UniProtKB-UniRule"/>
</dbReference>
<evidence type="ECO:0000256" key="2">
    <source>
        <dbReference type="ARBA" id="ARBA00012513"/>
    </source>
</evidence>
<dbReference type="PANTHER" id="PTHR47973">
    <property type="entry name" value="CYSTEINE-RICH RECEPTOR-LIKE PROTEIN KINASE 3"/>
    <property type="match status" value="1"/>
</dbReference>
<dbReference type="EC" id="2.7.11.1" evidence="2"/>
<evidence type="ECO:0000256" key="9">
    <source>
        <dbReference type="ARBA" id="ARBA00022840"/>
    </source>
</evidence>
<evidence type="ECO:0000256" key="16">
    <source>
        <dbReference type="PROSITE-ProRule" id="PRU10141"/>
    </source>
</evidence>
<comment type="subcellular location">
    <subcellularLocation>
        <location evidence="1">Membrane</location>
        <topology evidence="1">Single-pass type I membrane protein</topology>
    </subcellularLocation>
</comment>
<dbReference type="FunFam" id="1.10.510.10:FF:000287">
    <property type="entry name" value="probable LRR receptor-like serine/threonine-protein kinase RKF3"/>
    <property type="match status" value="1"/>
</dbReference>
<dbReference type="AlphaFoldDB" id="A0A176VJB3"/>
<dbReference type="InterPro" id="IPR043891">
    <property type="entry name" value="SPARK"/>
</dbReference>
<sequence>MQASNVSPGGLRERSRNCHVMRAPPTISRWTVLKPSEQEKSSGKLCRNTKWSSFRAKQVTHTKRNLLGGAESSRPGSRRIMQSGARLLAESPAIEESCPLDFTQLSNYPWVVQTCEDERPDEVTNSTACCNALLSAMGLAESQWLKDTGIFRLATTDIVQSCLGELQSTLEALGLDYDAVGMCFPEQLWPRFLTNNSLCLGIETASDFESTVGDANISSLSRGCAGDLTDLLACSGCISEMMMVYNNLNAQSSATTNSSQLDNETLATNVTVGQASSVDGRYVSDCFYDMILYTAAIATTSGPWSPSSAQCILAVSLTKAGGGKSLSVTELVLIGLSTAFVSSLMGCLSFLVWRRKKKQEPHRDFISRNEKMLKSARPNTGLIKYNYKDIKAATGNFSQKNLVGSGGFGSVYRGTMEDGLEVAVKRIHNCTPDGDADFLNELEIINRVRHRNLVVLLGCCVTSTPEDGHQRLLVCDFMPNGSLDQFLFEPQDETLLSWSNRRKIAVGMAKGLCYLHNDTVPSIIHRDIKPSNILLDENLNAKIADFGLARLNEAMGGQCPTTGRGSGTPGYLAPEYALYGQLTEKSDVYSFGVVLLELLTGRRALDPSQETTPNYAITEWVASMVGAGKVLEVVDERIRTVGPKEKMQTYVLIGAMCTNNLVTLRPTFKEILKYLEGELPLPTMWYRPMPGHRFSSHDWPDNESINSHAHSASDPDLDSLNELIR</sequence>
<comment type="catalytic activity">
    <reaction evidence="14">
        <text>L-threonyl-[protein] + ATP = O-phospho-L-threonyl-[protein] + ADP + H(+)</text>
        <dbReference type="Rhea" id="RHEA:46608"/>
        <dbReference type="Rhea" id="RHEA-COMP:11060"/>
        <dbReference type="Rhea" id="RHEA-COMP:11605"/>
        <dbReference type="ChEBI" id="CHEBI:15378"/>
        <dbReference type="ChEBI" id="CHEBI:30013"/>
        <dbReference type="ChEBI" id="CHEBI:30616"/>
        <dbReference type="ChEBI" id="CHEBI:61977"/>
        <dbReference type="ChEBI" id="CHEBI:456216"/>
        <dbReference type="EC" id="2.7.11.1"/>
    </reaction>
</comment>
<protein>
    <recommendedName>
        <fullName evidence="2">non-specific serine/threonine protein kinase</fullName>
        <ecNumber evidence="2">2.7.11.1</ecNumber>
    </recommendedName>
</protein>
<gene>
    <name evidence="20" type="ORF">AXG93_927s1010</name>
</gene>
<accession>A0A176VJB3</accession>
<dbReference type="PROSITE" id="PS00108">
    <property type="entry name" value="PROTEIN_KINASE_ST"/>
    <property type="match status" value="1"/>
</dbReference>
<dbReference type="Pfam" id="PF07714">
    <property type="entry name" value="PK_Tyr_Ser-Thr"/>
    <property type="match status" value="1"/>
</dbReference>
<dbReference type="InterPro" id="IPR017441">
    <property type="entry name" value="Protein_kinase_ATP_BS"/>
</dbReference>
<proteinExistence type="predicted"/>
<keyword evidence="9 16" id="KW-0067">ATP-binding</keyword>
<evidence type="ECO:0000256" key="15">
    <source>
        <dbReference type="ARBA" id="ARBA00048679"/>
    </source>
</evidence>
<dbReference type="SMART" id="SM00220">
    <property type="entry name" value="S_TKc"/>
    <property type="match status" value="1"/>
</dbReference>
<keyword evidence="11 18" id="KW-0472">Membrane</keyword>
<keyword evidence="4" id="KW-0808">Transferase</keyword>
<feature type="binding site" evidence="16">
    <location>
        <position position="425"/>
    </location>
    <ligand>
        <name>ATP</name>
        <dbReference type="ChEBI" id="CHEBI:30616"/>
    </ligand>
</feature>
<dbReference type="GO" id="GO:0004674">
    <property type="term" value="F:protein serine/threonine kinase activity"/>
    <property type="evidence" value="ECO:0007669"/>
    <property type="project" value="UniProtKB-KW"/>
</dbReference>
<dbReference type="PROSITE" id="PS00107">
    <property type="entry name" value="PROTEIN_KINASE_ATP"/>
    <property type="match status" value="1"/>
</dbReference>
<dbReference type="Proteomes" id="UP000077202">
    <property type="component" value="Unassembled WGS sequence"/>
</dbReference>
<keyword evidence="5 18" id="KW-0812">Transmembrane</keyword>
<evidence type="ECO:0000259" key="19">
    <source>
        <dbReference type="PROSITE" id="PS50011"/>
    </source>
</evidence>
<dbReference type="CDD" id="cd14066">
    <property type="entry name" value="STKc_IRAK"/>
    <property type="match status" value="1"/>
</dbReference>
<evidence type="ECO:0000256" key="5">
    <source>
        <dbReference type="ARBA" id="ARBA00022692"/>
    </source>
</evidence>
<feature type="region of interest" description="Disordered" evidence="17">
    <location>
        <begin position="705"/>
        <end position="725"/>
    </location>
</feature>
<keyword evidence="3" id="KW-0723">Serine/threonine-protein kinase</keyword>
<dbReference type="InterPro" id="IPR011009">
    <property type="entry name" value="Kinase-like_dom_sf"/>
</dbReference>